<dbReference type="PANTHER" id="PTHR30136:SF24">
    <property type="entry name" value="HTH-TYPE TRANSCRIPTIONAL REPRESSOR ALLR"/>
    <property type="match status" value="1"/>
</dbReference>
<dbReference type="EMBL" id="JBFOCI010000002">
    <property type="protein sequence ID" value="MEW9806020.1"/>
    <property type="molecule type" value="Genomic_DNA"/>
</dbReference>
<evidence type="ECO:0000313" key="7">
    <source>
        <dbReference type="Proteomes" id="UP001556196"/>
    </source>
</evidence>
<dbReference type="PROSITE" id="PS51077">
    <property type="entry name" value="HTH_ICLR"/>
    <property type="match status" value="1"/>
</dbReference>
<keyword evidence="7" id="KW-1185">Reference proteome</keyword>
<comment type="caution">
    <text evidence="6">The sequence shown here is derived from an EMBL/GenBank/DDBJ whole genome shotgun (WGS) entry which is preliminary data.</text>
</comment>
<dbReference type="Proteomes" id="UP001556196">
    <property type="component" value="Unassembled WGS sequence"/>
</dbReference>
<dbReference type="PANTHER" id="PTHR30136">
    <property type="entry name" value="HELIX-TURN-HELIX TRANSCRIPTIONAL REGULATOR, ICLR FAMILY"/>
    <property type="match status" value="1"/>
</dbReference>
<accession>A0ABV3QZ14</accession>
<feature type="domain" description="IclR-ED" evidence="5">
    <location>
        <begin position="76"/>
        <end position="259"/>
    </location>
</feature>
<dbReference type="PROSITE" id="PS51078">
    <property type="entry name" value="ICLR_ED"/>
    <property type="match status" value="1"/>
</dbReference>
<evidence type="ECO:0000256" key="1">
    <source>
        <dbReference type="ARBA" id="ARBA00023015"/>
    </source>
</evidence>
<dbReference type="SMART" id="SM00346">
    <property type="entry name" value="HTH_ICLR"/>
    <property type="match status" value="1"/>
</dbReference>
<evidence type="ECO:0000313" key="6">
    <source>
        <dbReference type="EMBL" id="MEW9806020.1"/>
    </source>
</evidence>
<evidence type="ECO:0000256" key="2">
    <source>
        <dbReference type="ARBA" id="ARBA00023125"/>
    </source>
</evidence>
<evidence type="ECO:0000259" key="4">
    <source>
        <dbReference type="PROSITE" id="PS51077"/>
    </source>
</evidence>
<dbReference type="InterPro" id="IPR005471">
    <property type="entry name" value="Tscrpt_reg_IclR_N"/>
</dbReference>
<feature type="domain" description="HTH iclR-type" evidence="4">
    <location>
        <begin position="15"/>
        <end position="75"/>
    </location>
</feature>
<dbReference type="InterPro" id="IPR014757">
    <property type="entry name" value="Tscrpt_reg_IclR_C"/>
</dbReference>
<dbReference type="InterPro" id="IPR029016">
    <property type="entry name" value="GAF-like_dom_sf"/>
</dbReference>
<dbReference type="SUPFAM" id="SSF46785">
    <property type="entry name" value="Winged helix' DNA-binding domain"/>
    <property type="match status" value="1"/>
</dbReference>
<dbReference type="Pfam" id="PF01614">
    <property type="entry name" value="IclR_C"/>
    <property type="match status" value="1"/>
</dbReference>
<protein>
    <submittedName>
        <fullName evidence="6">IclR family transcriptional regulator</fullName>
    </submittedName>
</protein>
<evidence type="ECO:0000256" key="3">
    <source>
        <dbReference type="ARBA" id="ARBA00023163"/>
    </source>
</evidence>
<sequence>MQKPTALDARSTEAKQGLERSFAVLDLIAARPCRVVDVMRDMGLPWATAHRTVKKLEKAQFLMLNTETSHYEIGPRMWHLGSAYLANNKMLSTAISYLARDRDIRGVDVQVVERIGDFSVVIHAEKRQVQEISKAQYGYHIPLHAGSKGLVLLAYESPEFVSAYCSKPLEQLTPLTIADPDALRERLAQVRSEGFAQTEGDVQTFTGSIAAPVFGAKGALVGCVCFVYLKKVARDHALMDELKEALLLMTHTLSVSLGWHPGQV</sequence>
<dbReference type="Gene3D" id="1.10.10.10">
    <property type="entry name" value="Winged helix-like DNA-binding domain superfamily/Winged helix DNA-binding domain"/>
    <property type="match status" value="1"/>
</dbReference>
<evidence type="ECO:0000259" key="5">
    <source>
        <dbReference type="PROSITE" id="PS51078"/>
    </source>
</evidence>
<dbReference type="Pfam" id="PF09339">
    <property type="entry name" value="HTH_IclR"/>
    <property type="match status" value="1"/>
</dbReference>
<name>A0ABV3QZ14_9HYPH</name>
<organism evidence="6 7">
    <name type="scientific">Mesorhizobium marinum</name>
    <dbReference type="NCBI Taxonomy" id="3228790"/>
    <lineage>
        <taxon>Bacteria</taxon>
        <taxon>Pseudomonadati</taxon>
        <taxon>Pseudomonadota</taxon>
        <taxon>Alphaproteobacteria</taxon>
        <taxon>Hyphomicrobiales</taxon>
        <taxon>Phyllobacteriaceae</taxon>
        <taxon>Mesorhizobium</taxon>
    </lineage>
</organism>
<keyword evidence="2" id="KW-0238">DNA-binding</keyword>
<dbReference type="InterPro" id="IPR036390">
    <property type="entry name" value="WH_DNA-bd_sf"/>
</dbReference>
<dbReference type="InterPro" id="IPR036388">
    <property type="entry name" value="WH-like_DNA-bd_sf"/>
</dbReference>
<dbReference type="InterPro" id="IPR050707">
    <property type="entry name" value="HTH_MetabolicPath_Reg"/>
</dbReference>
<keyword evidence="3" id="KW-0804">Transcription</keyword>
<reference evidence="6 7" key="1">
    <citation type="submission" date="2024-06" db="EMBL/GenBank/DDBJ databases">
        <authorList>
            <person name="Tuo L."/>
        </authorList>
    </citation>
    <scope>NUCLEOTIDE SEQUENCE [LARGE SCALE GENOMIC DNA]</scope>
    <source>
        <strain evidence="6 7">ZMM04-5</strain>
    </source>
</reference>
<dbReference type="Gene3D" id="3.30.450.40">
    <property type="match status" value="1"/>
</dbReference>
<dbReference type="SUPFAM" id="SSF55781">
    <property type="entry name" value="GAF domain-like"/>
    <property type="match status" value="1"/>
</dbReference>
<gene>
    <name evidence="6" type="ORF">ABUE31_08500</name>
</gene>
<dbReference type="RefSeq" id="WP_367723097.1">
    <property type="nucleotide sequence ID" value="NZ_JBFOCH010000014.1"/>
</dbReference>
<proteinExistence type="predicted"/>
<keyword evidence="1" id="KW-0805">Transcription regulation</keyword>